<protein>
    <submittedName>
        <fullName evidence="1">Membrane dipeptidase</fullName>
    </submittedName>
</protein>
<gene>
    <name evidence="1" type="ORF">SAMN04487885_102226</name>
</gene>
<dbReference type="InterPro" id="IPR032466">
    <property type="entry name" value="Metal_Hydrolase"/>
</dbReference>
<dbReference type="AlphaFoldDB" id="A0A1I2JSE7"/>
<evidence type="ECO:0000313" key="1">
    <source>
        <dbReference type="EMBL" id="SFF55726.1"/>
    </source>
</evidence>
<dbReference type="STRING" id="1529.SAMN04487885_102226"/>
<dbReference type="Gene3D" id="3.20.20.140">
    <property type="entry name" value="Metal-dependent hydrolases"/>
    <property type="match status" value="1"/>
</dbReference>
<dbReference type="Proteomes" id="UP000182135">
    <property type="component" value="Unassembled WGS sequence"/>
</dbReference>
<dbReference type="PROSITE" id="PS51365">
    <property type="entry name" value="RENAL_DIPEPTIDASE_2"/>
    <property type="match status" value="1"/>
</dbReference>
<dbReference type="eggNOG" id="COG2355">
    <property type="taxonomic scope" value="Bacteria"/>
</dbReference>
<dbReference type="SUPFAM" id="SSF51556">
    <property type="entry name" value="Metallo-dependent hydrolases"/>
    <property type="match status" value="1"/>
</dbReference>
<dbReference type="EMBL" id="FOOE01000002">
    <property type="protein sequence ID" value="SFF55726.1"/>
    <property type="molecule type" value="Genomic_DNA"/>
</dbReference>
<name>A0A1I2JSE7_9CLOT</name>
<dbReference type="GO" id="GO:0006508">
    <property type="term" value="P:proteolysis"/>
    <property type="evidence" value="ECO:0007669"/>
    <property type="project" value="InterPro"/>
</dbReference>
<dbReference type="PANTHER" id="PTHR10443:SF12">
    <property type="entry name" value="DIPEPTIDASE"/>
    <property type="match status" value="1"/>
</dbReference>
<dbReference type="PANTHER" id="PTHR10443">
    <property type="entry name" value="MICROSOMAL DIPEPTIDASE"/>
    <property type="match status" value="1"/>
</dbReference>
<dbReference type="InterPro" id="IPR008257">
    <property type="entry name" value="Pept_M19"/>
</dbReference>
<dbReference type="RefSeq" id="WP_074844445.1">
    <property type="nucleotide sequence ID" value="NZ_CABMJC010000015.1"/>
</dbReference>
<accession>A0A1I2JSE7</accession>
<organism evidence="1 2">
    <name type="scientific">Clostridium cadaveris</name>
    <dbReference type="NCBI Taxonomy" id="1529"/>
    <lineage>
        <taxon>Bacteria</taxon>
        <taxon>Bacillati</taxon>
        <taxon>Bacillota</taxon>
        <taxon>Clostridia</taxon>
        <taxon>Eubacteriales</taxon>
        <taxon>Clostridiaceae</taxon>
        <taxon>Clostridium</taxon>
    </lineage>
</organism>
<sequence>MKLIDLHCDTISCLMGENKENTLKRNNLSVDLEKLQKGDYLAQTFALFVNKEHVKSPHDYCMKMAEKFFQEIKDNSSLIALALNYDDIIQNDRDGKLSAILSIEEGATIEGSLKNLKNFYDIGVRMMTLTWNHENEIGYPNKVEENYAKGLKSFGIETVEYMNELGMLVDVSHLSDGGFYDVAKVSKKPFIATHSNARSVTGHMRNLTDDMIKILANKGGVTGINFCSAFMGDHGYNTYIDDMIKHITHIRNVGGIEVLAIGTDFDGISSKVEISNAGEMGKLVEALEKAGFKEEDIEKIYYKNALRLIKDVL</sequence>
<evidence type="ECO:0000313" key="2">
    <source>
        <dbReference type="Proteomes" id="UP000182135"/>
    </source>
</evidence>
<dbReference type="OrthoDB" id="9804920at2"/>
<dbReference type="GO" id="GO:0070573">
    <property type="term" value="F:metallodipeptidase activity"/>
    <property type="evidence" value="ECO:0007669"/>
    <property type="project" value="InterPro"/>
</dbReference>
<proteinExistence type="predicted"/>
<dbReference type="CDD" id="cd01301">
    <property type="entry name" value="rDP_like"/>
    <property type="match status" value="1"/>
</dbReference>
<dbReference type="Pfam" id="PF01244">
    <property type="entry name" value="Peptidase_M19"/>
    <property type="match status" value="1"/>
</dbReference>
<reference evidence="1 2" key="1">
    <citation type="submission" date="2016-10" db="EMBL/GenBank/DDBJ databases">
        <authorList>
            <person name="de Groot N.N."/>
        </authorList>
    </citation>
    <scope>NUCLEOTIDE SEQUENCE [LARGE SCALE GENOMIC DNA]</scope>
    <source>
        <strain evidence="1 2">NLAE-zl-G419</strain>
    </source>
</reference>
<keyword evidence="2" id="KW-1185">Reference proteome</keyword>